<proteinExistence type="predicted"/>
<dbReference type="EMBL" id="JNBS01000447">
    <property type="protein sequence ID" value="OQS05534.1"/>
    <property type="molecule type" value="Genomic_DNA"/>
</dbReference>
<keyword evidence="1" id="KW-0732">Signal</keyword>
<reference evidence="2 3" key="1">
    <citation type="journal article" date="2014" name="Genome Biol. Evol.">
        <title>The secreted proteins of Achlya hypogyna and Thraustotheca clavata identify the ancestral oomycete secretome and reveal gene acquisitions by horizontal gene transfer.</title>
        <authorList>
            <person name="Misner I."/>
            <person name="Blouin N."/>
            <person name="Leonard G."/>
            <person name="Richards T.A."/>
            <person name="Lane C.E."/>
        </authorList>
    </citation>
    <scope>NUCLEOTIDE SEQUENCE [LARGE SCALE GENOMIC DNA]</scope>
    <source>
        <strain evidence="2 3">ATCC 34112</strain>
    </source>
</reference>
<dbReference type="OrthoDB" id="61155at2759"/>
<dbReference type="PANTHER" id="PTHR35506:SF1">
    <property type="entry name" value="OS02G0135600 PROTEIN"/>
    <property type="match status" value="1"/>
</dbReference>
<feature type="chain" id="PRO_5011986246" description="Secreted protein" evidence="1">
    <location>
        <begin position="19"/>
        <end position="266"/>
    </location>
</feature>
<protein>
    <recommendedName>
        <fullName evidence="4">Secreted protein</fullName>
    </recommendedName>
</protein>
<gene>
    <name evidence="2" type="ORF">THRCLA_02350</name>
</gene>
<dbReference type="Proteomes" id="UP000243217">
    <property type="component" value="Unassembled WGS sequence"/>
</dbReference>
<evidence type="ECO:0000313" key="2">
    <source>
        <dbReference type="EMBL" id="OQS05534.1"/>
    </source>
</evidence>
<dbReference type="PANTHER" id="PTHR35506">
    <property type="entry name" value="OS02G0135600 PROTEIN"/>
    <property type="match status" value="1"/>
</dbReference>
<feature type="signal peptide" evidence="1">
    <location>
        <begin position="1"/>
        <end position="18"/>
    </location>
</feature>
<organism evidence="2 3">
    <name type="scientific">Thraustotheca clavata</name>
    <dbReference type="NCBI Taxonomy" id="74557"/>
    <lineage>
        <taxon>Eukaryota</taxon>
        <taxon>Sar</taxon>
        <taxon>Stramenopiles</taxon>
        <taxon>Oomycota</taxon>
        <taxon>Saprolegniomycetes</taxon>
        <taxon>Saprolegniales</taxon>
        <taxon>Achlyaceae</taxon>
        <taxon>Thraustotheca</taxon>
    </lineage>
</organism>
<evidence type="ECO:0000313" key="3">
    <source>
        <dbReference type="Proteomes" id="UP000243217"/>
    </source>
</evidence>
<evidence type="ECO:0000256" key="1">
    <source>
        <dbReference type="SAM" id="SignalP"/>
    </source>
</evidence>
<evidence type="ECO:0008006" key="4">
    <source>
        <dbReference type="Google" id="ProtNLM"/>
    </source>
</evidence>
<name>A0A1W0A5H1_9STRA</name>
<sequence>MTIAKSLVADRCILLVLSSSLLTCTDKSDVSHENEYPSSCDFLNLVASRGCSAGVAASKSTDDEDWDVLPFKNFLGIQGWMKTPSILKKYKVPHVVLTTMPSVLEHMKDTANYELCRIHELPERVRASAKEPSRNITIVHLSVEEYSEELDACLMALLEEQHESFFGVVKETDLVLPSESRFQSRTLFPLPKQSWAKQNDQYTEANIENHRAMVYAFYAPQQVRPDALTAFDTKEMLEHGGYGIIHASTILKEILFRLGYTPKYGA</sequence>
<keyword evidence="3" id="KW-1185">Reference proteome</keyword>
<comment type="caution">
    <text evidence="2">The sequence shown here is derived from an EMBL/GenBank/DDBJ whole genome shotgun (WGS) entry which is preliminary data.</text>
</comment>
<dbReference type="AlphaFoldDB" id="A0A1W0A5H1"/>
<accession>A0A1W0A5H1</accession>